<dbReference type="InterPro" id="IPR011006">
    <property type="entry name" value="CheY-like_superfamily"/>
</dbReference>
<evidence type="ECO:0000313" key="7">
    <source>
        <dbReference type="Proteomes" id="UP000243426"/>
    </source>
</evidence>
<protein>
    <submittedName>
        <fullName evidence="6">Response regulator receiver modulated diguanylate cyclase/phosphodiesterase</fullName>
    </submittedName>
</protein>
<dbReference type="InterPro" id="IPR052155">
    <property type="entry name" value="Biofilm_reg_signaling"/>
</dbReference>
<dbReference type="SUPFAM" id="SSF141868">
    <property type="entry name" value="EAL domain-like"/>
    <property type="match status" value="1"/>
</dbReference>
<evidence type="ECO:0000256" key="2">
    <source>
        <dbReference type="SAM" id="Coils"/>
    </source>
</evidence>
<dbReference type="PANTHER" id="PTHR44757">
    <property type="entry name" value="DIGUANYLATE CYCLASE DGCP"/>
    <property type="match status" value="1"/>
</dbReference>
<dbReference type="RefSeq" id="WP_090273517.1">
    <property type="nucleotide sequence ID" value="NZ_LT629748.1"/>
</dbReference>
<comment type="caution">
    <text evidence="1">Lacks conserved residue(s) required for the propagation of feature annotation.</text>
</comment>
<dbReference type="CDD" id="cd01949">
    <property type="entry name" value="GGDEF"/>
    <property type="match status" value="1"/>
</dbReference>
<dbReference type="SMART" id="SM00052">
    <property type="entry name" value="EAL"/>
    <property type="match status" value="1"/>
</dbReference>
<organism evidence="6 7">
    <name type="scientific">Halopseudomonas litoralis</name>
    <dbReference type="NCBI Taxonomy" id="797277"/>
    <lineage>
        <taxon>Bacteria</taxon>
        <taxon>Pseudomonadati</taxon>
        <taxon>Pseudomonadota</taxon>
        <taxon>Gammaproteobacteria</taxon>
        <taxon>Pseudomonadales</taxon>
        <taxon>Pseudomonadaceae</taxon>
        <taxon>Halopseudomonas</taxon>
    </lineage>
</organism>
<evidence type="ECO:0000313" key="6">
    <source>
        <dbReference type="EMBL" id="SDS62933.1"/>
    </source>
</evidence>
<name>A0A1H1TRM5_9GAMM</name>
<feature type="domain" description="Response regulatory" evidence="3">
    <location>
        <begin position="9"/>
        <end position="123"/>
    </location>
</feature>
<dbReference type="Pfam" id="PF00990">
    <property type="entry name" value="GGDEF"/>
    <property type="match status" value="1"/>
</dbReference>
<dbReference type="CDD" id="cd01948">
    <property type="entry name" value="EAL"/>
    <property type="match status" value="1"/>
</dbReference>
<dbReference type="EMBL" id="LT629748">
    <property type="protein sequence ID" value="SDS62933.1"/>
    <property type="molecule type" value="Genomic_DNA"/>
</dbReference>
<accession>A0A1H1TRM5</accession>
<dbReference type="SMART" id="SM00267">
    <property type="entry name" value="GGDEF"/>
    <property type="match status" value="1"/>
</dbReference>
<dbReference type="Gene3D" id="3.20.20.450">
    <property type="entry name" value="EAL domain"/>
    <property type="match status" value="1"/>
</dbReference>
<proteinExistence type="predicted"/>
<gene>
    <name evidence="6" type="ORF">SAMN05216198_2380</name>
</gene>
<dbReference type="Pfam" id="PF00563">
    <property type="entry name" value="EAL"/>
    <property type="match status" value="1"/>
</dbReference>
<dbReference type="SUPFAM" id="SSF55073">
    <property type="entry name" value="Nucleotide cyclase"/>
    <property type="match status" value="1"/>
</dbReference>
<dbReference type="InterPro" id="IPR035965">
    <property type="entry name" value="PAS-like_dom_sf"/>
</dbReference>
<sequence>MGTDAAAIKLLILDDSQNNAERLVSILRNAGHATRAHRITSREDLHESLQQTWDLCLACPETSAMTALEACQIISHSHDVPFILLTDQCDADARTDAMRCGMQDTVPASADSLLTLIVKRELTNLTARRQRRIAEQSLREAEKRCQLLLDSSVDAIAYVLDGMHIYANRSYIRLFGYDDPDDLAAEPMLGLIAARDQNNFKDFLRHYACRGDQSEMRCNAVDSEGKEFPIMLSFSPAHYDGEPCTQVVIRAETASAEFEQKLKAMASHDLVTGLFNRSWFQEQLDKVGEQAVHNSQPSTLIYINVDNFNTLQADIGIGGSDLILADLAQILRRSFPENTLLARFSDDACSVLLEGTEPEPVTGQLRALLKQVEGNLFEANGRTIQITVSIGVSCISETHPEPSQAIERAHRLAEQISQEGGNAIKIFNPLEELEHMANRGNIIALIRHKLETKGFNLQFQPVISLRGDSSEHYETFLTLLNNQGEEIPNAEFRNAALESGLATQIDRWLITRAVELLAQHRSKGADTHLILNLSSASLQDPEIVQWISTLLKAARLPADALIFQFNDADANNYLKHAKVMAEALHSIHSRIALSHFGGALNPYAVLRHLPVDYVKIDDSFSNDLSTPEAVERLKEMVATLHNQGKLTMVSRVNSATMMPTLWQAGVNYIQGDYLQPPTDSMSFDFSGE</sequence>
<dbReference type="GO" id="GO:0000160">
    <property type="term" value="P:phosphorelay signal transduction system"/>
    <property type="evidence" value="ECO:0007669"/>
    <property type="project" value="InterPro"/>
</dbReference>
<dbReference type="InterPro" id="IPR043128">
    <property type="entry name" value="Rev_trsase/Diguanyl_cyclase"/>
</dbReference>
<dbReference type="Gene3D" id="3.40.50.2300">
    <property type="match status" value="1"/>
</dbReference>
<keyword evidence="2" id="KW-0175">Coiled coil</keyword>
<feature type="domain" description="GGDEF" evidence="5">
    <location>
        <begin position="296"/>
        <end position="429"/>
    </location>
</feature>
<dbReference type="SUPFAM" id="SSF55785">
    <property type="entry name" value="PYP-like sensor domain (PAS domain)"/>
    <property type="match status" value="1"/>
</dbReference>
<evidence type="ECO:0000259" key="5">
    <source>
        <dbReference type="PROSITE" id="PS50887"/>
    </source>
</evidence>
<dbReference type="STRING" id="797277.SAMN05216198_2380"/>
<feature type="domain" description="EAL" evidence="4">
    <location>
        <begin position="439"/>
        <end position="688"/>
    </location>
</feature>
<dbReference type="SUPFAM" id="SSF52172">
    <property type="entry name" value="CheY-like"/>
    <property type="match status" value="1"/>
</dbReference>
<feature type="coiled-coil region" evidence="2">
    <location>
        <begin position="124"/>
        <end position="151"/>
    </location>
</feature>
<evidence type="ECO:0000256" key="1">
    <source>
        <dbReference type="PROSITE-ProRule" id="PRU00169"/>
    </source>
</evidence>
<dbReference type="InterPro" id="IPR000014">
    <property type="entry name" value="PAS"/>
</dbReference>
<dbReference type="Gene3D" id="3.30.70.270">
    <property type="match status" value="1"/>
</dbReference>
<evidence type="ECO:0000259" key="4">
    <source>
        <dbReference type="PROSITE" id="PS50883"/>
    </source>
</evidence>
<dbReference type="PROSITE" id="PS50110">
    <property type="entry name" value="RESPONSE_REGULATORY"/>
    <property type="match status" value="1"/>
</dbReference>
<reference evidence="7" key="1">
    <citation type="submission" date="2016-10" db="EMBL/GenBank/DDBJ databases">
        <authorList>
            <person name="Varghese N."/>
            <person name="Submissions S."/>
        </authorList>
    </citation>
    <scope>NUCLEOTIDE SEQUENCE [LARGE SCALE GENOMIC DNA]</scope>
    <source>
        <strain evidence="7">2SM5</strain>
    </source>
</reference>
<dbReference type="PANTHER" id="PTHR44757:SF2">
    <property type="entry name" value="BIOFILM ARCHITECTURE MAINTENANCE PROTEIN MBAA"/>
    <property type="match status" value="1"/>
</dbReference>
<dbReference type="InterPro" id="IPR001789">
    <property type="entry name" value="Sig_transdc_resp-reg_receiver"/>
</dbReference>
<dbReference type="OrthoDB" id="7052318at2"/>
<dbReference type="CDD" id="cd00130">
    <property type="entry name" value="PAS"/>
    <property type="match status" value="1"/>
</dbReference>
<dbReference type="PROSITE" id="PS50883">
    <property type="entry name" value="EAL"/>
    <property type="match status" value="1"/>
</dbReference>
<dbReference type="InterPro" id="IPR029787">
    <property type="entry name" value="Nucleotide_cyclase"/>
</dbReference>
<keyword evidence="7" id="KW-1185">Reference proteome</keyword>
<dbReference type="InterPro" id="IPR035919">
    <property type="entry name" value="EAL_sf"/>
</dbReference>
<dbReference type="InterPro" id="IPR000160">
    <property type="entry name" value="GGDEF_dom"/>
</dbReference>
<dbReference type="NCBIfam" id="TIGR00254">
    <property type="entry name" value="GGDEF"/>
    <property type="match status" value="1"/>
</dbReference>
<dbReference type="NCBIfam" id="TIGR00229">
    <property type="entry name" value="sensory_box"/>
    <property type="match status" value="1"/>
</dbReference>
<dbReference type="Gene3D" id="3.30.450.20">
    <property type="entry name" value="PAS domain"/>
    <property type="match status" value="1"/>
</dbReference>
<dbReference type="PROSITE" id="PS50887">
    <property type="entry name" value="GGDEF"/>
    <property type="match status" value="1"/>
</dbReference>
<dbReference type="Proteomes" id="UP000243426">
    <property type="component" value="Chromosome I"/>
</dbReference>
<evidence type="ECO:0000259" key="3">
    <source>
        <dbReference type="PROSITE" id="PS50110"/>
    </source>
</evidence>
<dbReference type="InterPro" id="IPR001633">
    <property type="entry name" value="EAL_dom"/>
</dbReference>
<dbReference type="AlphaFoldDB" id="A0A1H1TRM5"/>